<dbReference type="Pfam" id="PF00188">
    <property type="entry name" value="CAP"/>
    <property type="match status" value="1"/>
</dbReference>
<dbReference type="CDD" id="cd05379">
    <property type="entry name" value="CAP_bacterial"/>
    <property type="match status" value="1"/>
</dbReference>
<accession>E7QXX5</accession>
<dbReference type="PANTHER" id="PTHR31157:SF1">
    <property type="entry name" value="SCP DOMAIN-CONTAINING PROTEIN"/>
    <property type="match status" value="1"/>
</dbReference>
<name>E7QXX5_HALPU</name>
<dbReference type="EMBL" id="FRAN01000008">
    <property type="protein sequence ID" value="SHL55735.1"/>
    <property type="molecule type" value="Genomic_DNA"/>
</dbReference>
<dbReference type="STRING" id="797209.GCA_000376445_02301"/>
<keyword evidence="5" id="KW-1185">Reference proteome</keyword>
<reference evidence="2 4" key="1">
    <citation type="journal article" date="2014" name="ISME J.">
        <title>Trehalose/2-sulfotrehalose biosynthesis and glycine-betaine uptake are widely spread mechanisms for osmoadaptation in the Halobacteriales.</title>
        <authorList>
            <person name="Youssef N.H."/>
            <person name="Savage-Ashlock K.N."/>
            <person name="McCully A.L."/>
            <person name="Luedtke B."/>
            <person name="Shaw E.I."/>
            <person name="Hoff W.D."/>
            <person name="Elshahed M.S."/>
        </authorList>
    </citation>
    <scope>NUCLEOTIDE SEQUENCE [LARGE SCALE GENOMIC DNA]</scope>
    <source>
        <strain evidence="2 4">DX253</strain>
    </source>
</reference>
<organism evidence="2 4">
    <name type="scientific">Haladaptatus paucihalophilus DX253</name>
    <dbReference type="NCBI Taxonomy" id="797209"/>
    <lineage>
        <taxon>Archaea</taxon>
        <taxon>Methanobacteriati</taxon>
        <taxon>Methanobacteriota</taxon>
        <taxon>Stenosarchaea group</taxon>
        <taxon>Halobacteria</taxon>
        <taxon>Halobacteriales</taxon>
        <taxon>Haladaptataceae</taxon>
        <taxon>Haladaptatus</taxon>
    </lineage>
</organism>
<dbReference type="Gene3D" id="3.40.33.10">
    <property type="entry name" value="CAP"/>
    <property type="match status" value="1"/>
</dbReference>
<reference evidence="5" key="2">
    <citation type="submission" date="2016-11" db="EMBL/GenBank/DDBJ databases">
        <authorList>
            <person name="Varghese N."/>
            <person name="Submissions S."/>
        </authorList>
    </citation>
    <scope>NUCLEOTIDE SEQUENCE [LARGE SCALE GENOMIC DNA]</scope>
    <source>
        <strain evidence="5">DX253</strain>
    </source>
</reference>
<dbReference type="RefSeq" id="WP_007982276.1">
    <property type="nucleotide sequence ID" value="NZ_AEMG01000022.1"/>
</dbReference>
<evidence type="ECO:0000313" key="2">
    <source>
        <dbReference type="EMBL" id="EFW90676.1"/>
    </source>
</evidence>
<sequence>MRSLVPVALVLLTVLFFGSYFAGYHVPGERTLDSAQGARVIDVPHDRPGRLTNPNTTRFRRWVEFYVHVAVNEERTKHGLDPLEFDAALRDIARNHSADMGRKGYFEHVSPTGVDPGDRYRREDYHCLRGAGENIAYTYFDLRVRTDTGDVVRYRTARALARGLVTQWMHSPEHRKNILSKHWEREGIGITYTESGRVYATENFC</sequence>
<dbReference type="InterPro" id="IPR035940">
    <property type="entry name" value="CAP_sf"/>
</dbReference>
<evidence type="ECO:0000313" key="3">
    <source>
        <dbReference type="EMBL" id="SHL55735.1"/>
    </source>
</evidence>
<dbReference type="InterPro" id="IPR014044">
    <property type="entry name" value="CAP_dom"/>
</dbReference>
<dbReference type="SUPFAM" id="SSF55797">
    <property type="entry name" value="PR-1-like"/>
    <property type="match status" value="1"/>
</dbReference>
<dbReference type="Proteomes" id="UP000003751">
    <property type="component" value="Unassembled WGS sequence"/>
</dbReference>
<proteinExistence type="predicted"/>
<dbReference type="PANTHER" id="PTHR31157">
    <property type="entry name" value="SCP DOMAIN-CONTAINING PROTEIN"/>
    <property type="match status" value="1"/>
</dbReference>
<evidence type="ECO:0000313" key="5">
    <source>
        <dbReference type="Proteomes" id="UP000184203"/>
    </source>
</evidence>
<evidence type="ECO:0000313" key="4">
    <source>
        <dbReference type="Proteomes" id="UP000003751"/>
    </source>
</evidence>
<feature type="domain" description="SCP" evidence="1">
    <location>
        <begin position="70"/>
        <end position="203"/>
    </location>
</feature>
<dbReference type="Proteomes" id="UP000184203">
    <property type="component" value="Unassembled WGS sequence"/>
</dbReference>
<protein>
    <submittedName>
        <fullName evidence="3">Cysteine-rich secretory protein family protein</fullName>
    </submittedName>
    <submittedName>
        <fullName evidence="2">SCP-like extracellular</fullName>
    </submittedName>
</protein>
<dbReference type="PATRIC" id="fig|797209.4.peg.3591"/>
<reference evidence="3" key="3">
    <citation type="submission" date="2016-11" db="EMBL/GenBank/DDBJ databases">
        <authorList>
            <person name="Jaros S."/>
            <person name="Januszkiewicz K."/>
            <person name="Wedrychowicz H."/>
        </authorList>
    </citation>
    <scope>NUCLEOTIDE SEQUENCE [LARGE SCALE GENOMIC DNA]</scope>
    <source>
        <strain evidence="3">DX253</strain>
    </source>
</reference>
<dbReference type="eggNOG" id="arCOG03962">
    <property type="taxonomic scope" value="Archaea"/>
</dbReference>
<dbReference type="EMBL" id="AEMG01000022">
    <property type="protein sequence ID" value="EFW90676.1"/>
    <property type="molecule type" value="Genomic_DNA"/>
</dbReference>
<dbReference type="OrthoDB" id="60683at2157"/>
<gene>
    <name evidence="3" type="ORF">SAMN05444342_4095</name>
    <name evidence="2" type="ORF">ZOD2009_18320</name>
</gene>
<evidence type="ECO:0000259" key="1">
    <source>
        <dbReference type="Pfam" id="PF00188"/>
    </source>
</evidence>
<dbReference type="AlphaFoldDB" id="E7QXX5"/>